<keyword evidence="1" id="KW-0472">Membrane</keyword>
<dbReference type="Proteomes" id="UP001356308">
    <property type="component" value="Unassembled WGS sequence"/>
</dbReference>
<keyword evidence="1" id="KW-1133">Transmembrane helix</keyword>
<sequence length="158" mass="18084">MRNKSDLKIKAFSLQEMMVVLIITTVIVGMAFAVLNLVQKQMNGIEQIYRVKNDVNGLRQTLWMDFTKYTSIYLDQKKGALYFSNANGERTYFLENQTISNGDILVLEYDSVTFYFENREVSNGEIDAISIESSKETGGANIFVFKENTPETYMNLVP</sequence>
<comment type="caution">
    <text evidence="2">The sequence shown here is derived from an EMBL/GenBank/DDBJ whole genome shotgun (WGS) entry which is preliminary data.</text>
</comment>
<evidence type="ECO:0000313" key="2">
    <source>
        <dbReference type="EMBL" id="MEE1978059.1"/>
    </source>
</evidence>
<organism evidence="2 3">
    <name type="scientific">Maribacter cobaltidurans</name>
    <dbReference type="NCBI Taxonomy" id="1178778"/>
    <lineage>
        <taxon>Bacteria</taxon>
        <taxon>Pseudomonadati</taxon>
        <taxon>Bacteroidota</taxon>
        <taxon>Flavobacteriia</taxon>
        <taxon>Flavobacteriales</taxon>
        <taxon>Flavobacteriaceae</taxon>
        <taxon>Maribacter</taxon>
    </lineage>
</organism>
<protein>
    <recommendedName>
        <fullName evidence="4">Prepilin-type N-terminal cleavage/methylation domain-containing protein</fullName>
    </recommendedName>
</protein>
<evidence type="ECO:0000256" key="1">
    <source>
        <dbReference type="SAM" id="Phobius"/>
    </source>
</evidence>
<evidence type="ECO:0000313" key="3">
    <source>
        <dbReference type="Proteomes" id="UP001356308"/>
    </source>
</evidence>
<dbReference type="EMBL" id="JAZDDG010000010">
    <property type="protein sequence ID" value="MEE1978059.1"/>
    <property type="molecule type" value="Genomic_DNA"/>
</dbReference>
<name>A0ABU7IYW2_9FLAO</name>
<reference evidence="2 3" key="1">
    <citation type="submission" date="2024-01" db="EMBL/GenBank/DDBJ databases">
        <title>Maribacter spp. originated from different algae showed divergent polysaccharides utilization ability.</title>
        <authorList>
            <person name="Wang H."/>
            <person name="Wu Y."/>
        </authorList>
    </citation>
    <scope>NUCLEOTIDE SEQUENCE [LARGE SCALE GENOMIC DNA]</scope>
    <source>
        <strain evidence="2 3">PR1</strain>
    </source>
</reference>
<keyword evidence="3" id="KW-1185">Reference proteome</keyword>
<dbReference type="RefSeq" id="WP_272652738.1">
    <property type="nucleotide sequence ID" value="NZ_JAZDDG010000010.1"/>
</dbReference>
<evidence type="ECO:0008006" key="4">
    <source>
        <dbReference type="Google" id="ProtNLM"/>
    </source>
</evidence>
<proteinExistence type="predicted"/>
<feature type="transmembrane region" description="Helical" evidence="1">
    <location>
        <begin position="17"/>
        <end position="38"/>
    </location>
</feature>
<gene>
    <name evidence="2" type="ORF">V1I91_18420</name>
</gene>
<accession>A0ABU7IYW2</accession>
<keyword evidence="1" id="KW-0812">Transmembrane</keyword>